<feature type="transmembrane region" description="Helical" evidence="6">
    <location>
        <begin position="324"/>
        <end position="344"/>
    </location>
</feature>
<name>A0A418WA45_9PROT</name>
<accession>A0A418WA45</accession>
<dbReference type="GO" id="GO:0043190">
    <property type="term" value="C:ATP-binding cassette (ABC) transporter complex"/>
    <property type="evidence" value="ECO:0007669"/>
    <property type="project" value="InterPro"/>
</dbReference>
<dbReference type="PANTHER" id="PTHR33529:SF2">
    <property type="entry name" value="LIPOPOLYSACCHARIDE EXPORT SYSTEM PERMEASE PROTEIN LPTG"/>
    <property type="match status" value="1"/>
</dbReference>
<evidence type="ECO:0000256" key="4">
    <source>
        <dbReference type="ARBA" id="ARBA00022989"/>
    </source>
</evidence>
<feature type="transmembrane region" description="Helical" evidence="6">
    <location>
        <begin position="299"/>
        <end position="318"/>
    </location>
</feature>
<dbReference type="RefSeq" id="WP_119777561.1">
    <property type="nucleotide sequence ID" value="NZ_QYUK01000011.1"/>
</dbReference>
<keyword evidence="5 6" id="KW-0472">Membrane</keyword>
<dbReference type="AlphaFoldDB" id="A0A418WA45"/>
<dbReference type="NCBIfam" id="TIGR04408">
    <property type="entry name" value="LptG_lptG"/>
    <property type="match status" value="1"/>
</dbReference>
<feature type="transmembrane region" description="Helical" evidence="6">
    <location>
        <begin position="31"/>
        <end position="49"/>
    </location>
</feature>
<feature type="transmembrane region" description="Helical" evidence="6">
    <location>
        <begin position="79"/>
        <end position="100"/>
    </location>
</feature>
<dbReference type="Pfam" id="PF03739">
    <property type="entry name" value="LptF_LptG"/>
    <property type="match status" value="1"/>
</dbReference>
<comment type="caution">
    <text evidence="7">The sequence shown here is derived from an EMBL/GenBank/DDBJ whole genome shotgun (WGS) entry which is preliminary data.</text>
</comment>
<reference evidence="7 8" key="1">
    <citation type="submission" date="2018-09" db="EMBL/GenBank/DDBJ databases">
        <authorList>
            <person name="Zhu H."/>
        </authorList>
    </citation>
    <scope>NUCLEOTIDE SEQUENCE [LARGE SCALE GENOMIC DNA]</scope>
    <source>
        <strain evidence="7 8">K1W22B-8</strain>
    </source>
</reference>
<keyword evidence="4 6" id="KW-1133">Transmembrane helix</keyword>
<evidence type="ECO:0000313" key="7">
    <source>
        <dbReference type="EMBL" id="RJF86917.1"/>
    </source>
</evidence>
<feature type="transmembrane region" description="Helical" evidence="6">
    <location>
        <begin position="121"/>
        <end position="140"/>
    </location>
</feature>
<keyword evidence="3 6" id="KW-0812">Transmembrane</keyword>
<organism evidence="7 8">
    <name type="scientific">Oleomonas cavernae</name>
    <dbReference type="NCBI Taxonomy" id="2320859"/>
    <lineage>
        <taxon>Bacteria</taxon>
        <taxon>Pseudomonadati</taxon>
        <taxon>Pseudomonadota</taxon>
        <taxon>Alphaproteobacteria</taxon>
        <taxon>Acetobacterales</taxon>
        <taxon>Acetobacteraceae</taxon>
        <taxon>Oleomonas</taxon>
    </lineage>
</organism>
<keyword evidence="2" id="KW-1003">Cell membrane</keyword>
<gene>
    <name evidence="7" type="primary">lptG</name>
    <name evidence="7" type="ORF">D3874_07700</name>
</gene>
<dbReference type="Proteomes" id="UP000284605">
    <property type="component" value="Unassembled WGS sequence"/>
</dbReference>
<dbReference type="EMBL" id="QYUK01000011">
    <property type="protein sequence ID" value="RJF86917.1"/>
    <property type="molecule type" value="Genomic_DNA"/>
</dbReference>
<evidence type="ECO:0000313" key="8">
    <source>
        <dbReference type="Proteomes" id="UP000284605"/>
    </source>
</evidence>
<evidence type="ECO:0000256" key="5">
    <source>
        <dbReference type="ARBA" id="ARBA00023136"/>
    </source>
</evidence>
<evidence type="ECO:0000256" key="1">
    <source>
        <dbReference type="ARBA" id="ARBA00004651"/>
    </source>
</evidence>
<proteinExistence type="predicted"/>
<protein>
    <submittedName>
        <fullName evidence="7">LPS export ABC transporter permease LptG</fullName>
    </submittedName>
</protein>
<dbReference type="InterPro" id="IPR030923">
    <property type="entry name" value="LptG"/>
</dbReference>
<feature type="transmembrane region" description="Helical" evidence="6">
    <location>
        <begin position="356"/>
        <end position="380"/>
    </location>
</feature>
<sequence length="383" mass="41801">MSGRQCPRARAGGRLMHRIAPVFALYMMRRYLSGLGLVFAPVIALIYMIDLLELTRRASRVLTREADLLTLMQMSAMKLPGLAVTALPFACLFGAMWTFARMTRSNELVIARAAGLSVWQFLAPPMMVALLLGIFVVGIVNPWSSALNYHYRQLESYYIKGTSESLSTVTDSGIWLRQADPQGSAVIHALTASDGGLRLSAVVVFMFDKDEQFLRRVEAFSARFDGDVWTLSDAWVIEPDRQAKAVPVYRLATNLRPDDIQQSLANPDSVSFWSIPAFAKRLDAAGFSSTRYLVQWHTLASLPLILCAMVIVAATVSLRHSRRGHVGVLIGLGAIAGFALFVVSDIARALGIAESVPIILAAWGPAIAATLVGIALLLHLEDG</sequence>
<dbReference type="InterPro" id="IPR005495">
    <property type="entry name" value="LptG/LptF_permease"/>
</dbReference>
<evidence type="ECO:0000256" key="2">
    <source>
        <dbReference type="ARBA" id="ARBA00022475"/>
    </source>
</evidence>
<evidence type="ECO:0000256" key="6">
    <source>
        <dbReference type="SAM" id="Phobius"/>
    </source>
</evidence>
<comment type="subcellular location">
    <subcellularLocation>
        <location evidence="1">Cell membrane</location>
        <topology evidence="1">Multi-pass membrane protein</topology>
    </subcellularLocation>
</comment>
<keyword evidence="8" id="KW-1185">Reference proteome</keyword>
<dbReference type="PANTHER" id="PTHR33529">
    <property type="entry name" value="SLR0882 PROTEIN-RELATED"/>
    <property type="match status" value="1"/>
</dbReference>
<dbReference type="GO" id="GO:0015920">
    <property type="term" value="P:lipopolysaccharide transport"/>
    <property type="evidence" value="ECO:0007669"/>
    <property type="project" value="TreeGrafter"/>
</dbReference>
<dbReference type="GO" id="GO:0055085">
    <property type="term" value="P:transmembrane transport"/>
    <property type="evidence" value="ECO:0007669"/>
    <property type="project" value="InterPro"/>
</dbReference>
<evidence type="ECO:0000256" key="3">
    <source>
        <dbReference type="ARBA" id="ARBA00022692"/>
    </source>
</evidence>